<evidence type="ECO:0000256" key="1">
    <source>
        <dbReference type="SAM" id="MobiDB-lite"/>
    </source>
</evidence>
<feature type="region of interest" description="Disordered" evidence="1">
    <location>
        <begin position="227"/>
        <end position="247"/>
    </location>
</feature>
<dbReference type="RefSeq" id="XP_022242645.1">
    <property type="nucleotide sequence ID" value="XM_022386937.1"/>
</dbReference>
<evidence type="ECO:0000313" key="2">
    <source>
        <dbReference type="Proteomes" id="UP000694941"/>
    </source>
</evidence>
<organism evidence="2 3">
    <name type="scientific">Limulus polyphemus</name>
    <name type="common">Atlantic horseshoe crab</name>
    <dbReference type="NCBI Taxonomy" id="6850"/>
    <lineage>
        <taxon>Eukaryota</taxon>
        <taxon>Metazoa</taxon>
        <taxon>Ecdysozoa</taxon>
        <taxon>Arthropoda</taxon>
        <taxon>Chelicerata</taxon>
        <taxon>Merostomata</taxon>
        <taxon>Xiphosura</taxon>
        <taxon>Limulidae</taxon>
        <taxon>Limulus</taxon>
    </lineage>
</organism>
<feature type="compositionally biased region" description="Low complexity" evidence="1">
    <location>
        <begin position="135"/>
        <end position="146"/>
    </location>
</feature>
<dbReference type="Proteomes" id="UP000694941">
    <property type="component" value="Unplaced"/>
</dbReference>
<keyword evidence="2" id="KW-1185">Reference proteome</keyword>
<name>A0ABM1SG90_LIMPO</name>
<evidence type="ECO:0000313" key="3">
    <source>
        <dbReference type="RefSeq" id="XP_022242645.1"/>
    </source>
</evidence>
<reference evidence="3" key="1">
    <citation type="submission" date="2025-08" db="UniProtKB">
        <authorList>
            <consortium name="RefSeq"/>
        </authorList>
    </citation>
    <scope>IDENTIFICATION</scope>
    <source>
        <tissue evidence="3">Muscle</tissue>
    </source>
</reference>
<feature type="compositionally biased region" description="Low complexity" evidence="1">
    <location>
        <begin position="198"/>
        <end position="208"/>
    </location>
</feature>
<sequence length="247" mass="26110">MGENINSKSYGLASVGCQGGGQTRATWHQLGMVASERFPGDVGPIDDGIQTSGIEELRNTYSTTGSHTQGEPGATRVQPIWGGRCRTTQVDGLFIDVSLRDTNCDKSTPVDNYPIYEPVTDIRQENKELTTPRASGSTSVSIQSSSVTEGEIDNNSETEELTDICLATPRASGSTSVSIQSSSMTEGETDERATPRASDSSSGSIQSSCVTEGECLPPTDNCNLSVENQLPGRFTGNRASALQKGGM</sequence>
<feature type="compositionally biased region" description="Acidic residues" evidence="1">
    <location>
        <begin position="150"/>
        <end position="162"/>
    </location>
</feature>
<protein>
    <submittedName>
        <fullName evidence="3">Uncharacterized protein LOC111085954</fullName>
    </submittedName>
</protein>
<accession>A0ABM1SG90</accession>
<dbReference type="GeneID" id="111085954"/>
<feature type="compositionally biased region" description="Low complexity" evidence="1">
    <location>
        <begin position="172"/>
        <end position="183"/>
    </location>
</feature>
<feature type="region of interest" description="Disordered" evidence="1">
    <location>
        <begin position="128"/>
        <end position="212"/>
    </location>
</feature>
<gene>
    <name evidence="3" type="primary">LOC111085954</name>
</gene>
<proteinExistence type="predicted"/>